<dbReference type="AlphaFoldDB" id="A0A836BQS5"/>
<reference evidence="2" key="1">
    <citation type="journal article" date="2020" name="bioRxiv">
        <title>Comparative genomics of Chlamydomonas.</title>
        <authorList>
            <person name="Craig R.J."/>
            <person name="Hasan A.R."/>
            <person name="Ness R.W."/>
            <person name="Keightley P.D."/>
        </authorList>
    </citation>
    <scope>NUCLEOTIDE SEQUENCE</scope>
    <source>
        <strain evidence="2">CCAP 11/70</strain>
    </source>
</reference>
<keyword evidence="3" id="KW-1185">Reference proteome</keyword>
<feature type="compositionally biased region" description="Pro residues" evidence="1">
    <location>
        <begin position="296"/>
        <end position="311"/>
    </location>
</feature>
<comment type="caution">
    <text evidence="2">The sequence shown here is derived from an EMBL/GenBank/DDBJ whole genome shotgun (WGS) entry which is preliminary data.</text>
</comment>
<sequence>MAAAVLPTRSCQEVLHLQPLNYTGVVGCVSYEFGRPPVPGRTSGDCVMKLFLRDPSLDVPPLLPLVLFGREGQLPRFDGVGLPVLHVLRGKTVNYNGEIQLQLRLNCRRDQDAYVLYDGSRLRTTPAAAGGGISHACAWWCAGALSRVDADHVPRELKGLTSQERAKEEEAIARMTAAHKMLPELLRLEAPRLAQLVAWWHSRAAQAAAGAAPAEPALAARSRAGPEAEEASKLLRVCQVMPPLPDARGGLPAAVDLICRVLAVDFTRCPDHVILHVWDGTDAHPALHDLTHIPPAAQPPPPAPQPHPQPNPQQQQPRPRDPSSPAAKAAAAAAAALAAANAATAAAEAHRAGSSGGRNPRKRGLDAAAADTPAAAADGVGVVAVAAAAEGSAAAAGAAGPAAAGAVAVSVAGPGAEAGVGTGTAAEAGVGAGTTAPRLPPPHRAFLHMPLASVVQCGGAGAGMGLGQAPGAPGGAAGGGGGWEVLSVALRKDEMPIAGSAVPVVLPRHLFTLGPGEAQARPGPPQAQAQQQAAVAERRRELPRPGDWVKLMRMAPRFVQGQLQLVFTDRSSLNTRQPDTNKKMIQEYEQRLTVTDGSGLAAFAPKRPDALLAHAEPEWQALPQKTLRQLLLQQDAADCAPARVLTRVVDVRAPRLPEPGAGAGADRAALAGADAVLPAAAVRAEREVERGSALDRGRNGMTYALALLLQDATACVRVVATGGAANLFLWDLPPPGEPAYNDGPGPAASLPPPPPSPSPSASTAAAAAGGVRTRAQARRQSSLPPPHLPGSQAPPPQGSQPGSELQQQLGLQGQGQEAQQGQGQQAAEGPRTRSRLAAAAGSGTGSQAQGEAPAQSRGRRPLQAQPQAQAQAQGEEGPKRAEYRQVAQALRRLCRQTEPGGAWAELVLRPLYRDAANPWQSAVYGLEHTRLAVPRGLGGAAGAGGAAP</sequence>
<feature type="compositionally biased region" description="Pro residues" evidence="1">
    <location>
        <begin position="749"/>
        <end position="758"/>
    </location>
</feature>
<feature type="compositionally biased region" description="Low complexity" evidence="1">
    <location>
        <begin position="837"/>
        <end position="852"/>
    </location>
</feature>
<evidence type="ECO:0000313" key="3">
    <source>
        <dbReference type="Proteomes" id="UP000612055"/>
    </source>
</evidence>
<protein>
    <recommendedName>
        <fullName evidence="4">Protection of telomeres protein 1</fullName>
    </recommendedName>
</protein>
<dbReference type="EMBL" id="JAEHOE010000129">
    <property type="protein sequence ID" value="KAG2485440.1"/>
    <property type="molecule type" value="Genomic_DNA"/>
</dbReference>
<dbReference type="Proteomes" id="UP000612055">
    <property type="component" value="Unassembled WGS sequence"/>
</dbReference>
<dbReference type="OrthoDB" id="544296at2759"/>
<evidence type="ECO:0000313" key="2">
    <source>
        <dbReference type="EMBL" id="KAG2485440.1"/>
    </source>
</evidence>
<organism evidence="2 3">
    <name type="scientific">Edaphochlamys debaryana</name>
    <dbReference type="NCBI Taxonomy" id="47281"/>
    <lineage>
        <taxon>Eukaryota</taxon>
        <taxon>Viridiplantae</taxon>
        <taxon>Chlorophyta</taxon>
        <taxon>core chlorophytes</taxon>
        <taxon>Chlorophyceae</taxon>
        <taxon>CS clade</taxon>
        <taxon>Chlamydomonadales</taxon>
        <taxon>Chlamydomonadales incertae sedis</taxon>
        <taxon>Edaphochlamys</taxon>
    </lineage>
</organism>
<feature type="region of interest" description="Disordered" evidence="1">
    <location>
        <begin position="349"/>
        <end position="370"/>
    </location>
</feature>
<feature type="compositionally biased region" description="Pro residues" evidence="1">
    <location>
        <begin position="783"/>
        <end position="798"/>
    </location>
</feature>
<feature type="compositionally biased region" description="Low complexity" evidence="1">
    <location>
        <begin position="799"/>
        <end position="829"/>
    </location>
</feature>
<feature type="compositionally biased region" description="Low complexity" evidence="1">
    <location>
        <begin position="312"/>
        <end position="331"/>
    </location>
</feature>
<feature type="region of interest" description="Disordered" evidence="1">
    <location>
        <begin position="286"/>
        <end position="331"/>
    </location>
</feature>
<gene>
    <name evidence="2" type="ORF">HYH03_015819</name>
</gene>
<name>A0A836BQS5_9CHLO</name>
<feature type="region of interest" description="Disordered" evidence="1">
    <location>
        <begin position="738"/>
        <end position="881"/>
    </location>
</feature>
<feature type="compositionally biased region" description="Low complexity" evidence="1">
    <location>
        <begin position="863"/>
        <end position="875"/>
    </location>
</feature>
<accession>A0A836BQS5</accession>
<evidence type="ECO:0008006" key="4">
    <source>
        <dbReference type="Google" id="ProtNLM"/>
    </source>
</evidence>
<feature type="compositionally biased region" description="Low complexity" evidence="1">
    <location>
        <begin position="759"/>
        <end position="770"/>
    </location>
</feature>
<evidence type="ECO:0000256" key="1">
    <source>
        <dbReference type="SAM" id="MobiDB-lite"/>
    </source>
</evidence>
<proteinExistence type="predicted"/>